<dbReference type="CDD" id="cd02947">
    <property type="entry name" value="TRX_family"/>
    <property type="match status" value="1"/>
</dbReference>
<dbReference type="Pfam" id="PF00085">
    <property type="entry name" value="Thioredoxin"/>
    <property type="match status" value="1"/>
</dbReference>
<sequence length="155" mass="17605">MKKLLIIGAGVLALFIVLIIIQTVNNNNRLANNDLYDKDDLNAATIDQLNDENYQNIIMPDALAEKLEAGEDAVVYFFSPTCQYCKKATPKLMDVAGEEDIYIDQFNVLEYDDSAYGIEYTPTLIYFEDGKEVDRIVGDHTKDEFRTFLETTKAQ</sequence>
<organism evidence="4 5">
    <name type="scientific">Shouchella clausii</name>
    <name type="common">Alkalihalobacillus clausii</name>
    <dbReference type="NCBI Taxonomy" id="79880"/>
    <lineage>
        <taxon>Bacteria</taxon>
        <taxon>Bacillati</taxon>
        <taxon>Bacillota</taxon>
        <taxon>Bacilli</taxon>
        <taxon>Bacillales</taxon>
        <taxon>Bacillaceae</taxon>
        <taxon>Shouchella</taxon>
    </lineage>
</organism>
<gene>
    <name evidence="4" type="ORF">CHH72_10500</name>
</gene>
<proteinExistence type="inferred from homology"/>
<dbReference type="PANTHER" id="PTHR45663:SF11">
    <property type="entry name" value="GEO12009P1"/>
    <property type="match status" value="1"/>
</dbReference>
<dbReference type="Gene3D" id="3.40.30.10">
    <property type="entry name" value="Glutaredoxin"/>
    <property type="match status" value="1"/>
</dbReference>
<protein>
    <submittedName>
        <fullName evidence="4">Thioredoxin</fullName>
    </submittedName>
</protein>
<name>A0A268NZC8_SHOCL</name>
<dbReference type="EMBL" id="NPCC01000012">
    <property type="protein sequence ID" value="PAE88798.1"/>
    <property type="molecule type" value="Genomic_DNA"/>
</dbReference>
<evidence type="ECO:0000256" key="2">
    <source>
        <dbReference type="ARBA" id="ARBA00023157"/>
    </source>
</evidence>
<evidence type="ECO:0000313" key="5">
    <source>
        <dbReference type="Proteomes" id="UP000216207"/>
    </source>
</evidence>
<accession>A0A268NZC8</accession>
<evidence type="ECO:0000256" key="3">
    <source>
        <dbReference type="ARBA" id="ARBA00023284"/>
    </source>
</evidence>
<dbReference type="PANTHER" id="PTHR45663">
    <property type="entry name" value="GEO12009P1"/>
    <property type="match status" value="1"/>
</dbReference>
<keyword evidence="2" id="KW-1015">Disulfide bond</keyword>
<reference evidence="4 5" key="1">
    <citation type="submission" date="2017-07" db="EMBL/GenBank/DDBJ databases">
        <title>Isolation and whole genome analysis of endospore-forming bacteria from heroin.</title>
        <authorList>
            <person name="Kalinowski J."/>
            <person name="Ahrens B."/>
            <person name="Al-Dilaimi A."/>
            <person name="Winkler A."/>
            <person name="Wibberg D."/>
            <person name="Schleenbecker U."/>
            <person name="Ruckert C."/>
            <person name="Wolfel R."/>
            <person name="Grass G."/>
        </authorList>
    </citation>
    <scope>NUCLEOTIDE SEQUENCE [LARGE SCALE GENOMIC DNA]</scope>
    <source>
        <strain evidence="4 5">7539</strain>
    </source>
</reference>
<dbReference type="SUPFAM" id="SSF52833">
    <property type="entry name" value="Thioredoxin-like"/>
    <property type="match status" value="1"/>
</dbReference>
<dbReference type="GO" id="GO:0015035">
    <property type="term" value="F:protein-disulfide reductase activity"/>
    <property type="evidence" value="ECO:0007669"/>
    <property type="project" value="TreeGrafter"/>
</dbReference>
<dbReference type="Proteomes" id="UP000216207">
    <property type="component" value="Unassembled WGS sequence"/>
</dbReference>
<evidence type="ECO:0000256" key="1">
    <source>
        <dbReference type="ARBA" id="ARBA00008987"/>
    </source>
</evidence>
<dbReference type="InterPro" id="IPR036249">
    <property type="entry name" value="Thioredoxin-like_sf"/>
</dbReference>
<dbReference type="InterPro" id="IPR013766">
    <property type="entry name" value="Thioredoxin_domain"/>
</dbReference>
<comment type="similarity">
    <text evidence="1">Belongs to the thioredoxin family.</text>
</comment>
<dbReference type="PROSITE" id="PS51352">
    <property type="entry name" value="THIOREDOXIN_2"/>
    <property type="match status" value="1"/>
</dbReference>
<dbReference type="OMA" id="HYENGKE"/>
<keyword evidence="3" id="KW-0676">Redox-active center</keyword>
<dbReference type="RefSeq" id="WP_011248778.1">
    <property type="nucleotide sequence ID" value="NZ_BOQQ01000004.1"/>
</dbReference>
<dbReference type="AlphaFoldDB" id="A0A268NZC8"/>
<dbReference type="GO" id="GO:0005829">
    <property type="term" value="C:cytosol"/>
    <property type="evidence" value="ECO:0007669"/>
    <property type="project" value="TreeGrafter"/>
</dbReference>
<evidence type="ECO:0000313" key="4">
    <source>
        <dbReference type="EMBL" id="PAE88798.1"/>
    </source>
</evidence>
<dbReference type="GO" id="GO:0045454">
    <property type="term" value="P:cell redox homeostasis"/>
    <property type="evidence" value="ECO:0007669"/>
    <property type="project" value="TreeGrafter"/>
</dbReference>
<comment type="caution">
    <text evidence="4">The sequence shown here is derived from an EMBL/GenBank/DDBJ whole genome shotgun (WGS) entry which is preliminary data.</text>
</comment>